<sequence length="227" mass="24577">MGILRDQNNAALRSTDGKALFDNQPSLGSIDDFSRRLRQLLPTGWFPDAPNDGEAENAPVLVSFLKGFGCILAGIWEQIQTLYLCSRLQTASGFFVDMMSEDYFGRGGLPRHIQEHDADYRQRIRQNMLADRNTRLAVSSALLVATGQEPTIIEPMNAADCHALGSSAQPGCGGGYGYGTSGLRYGGQSGQFFIETSLGHSDGVESICRSLQSVVALGVVGWVKVRI</sequence>
<evidence type="ECO:0000313" key="2">
    <source>
        <dbReference type="Proteomes" id="UP001062443"/>
    </source>
</evidence>
<dbReference type="Proteomes" id="UP001062443">
    <property type="component" value="Unassembled WGS sequence"/>
</dbReference>
<protein>
    <submittedName>
        <fullName evidence="1">Uncharacterized protein</fullName>
    </submittedName>
</protein>
<gene>
    <name evidence="1" type="ORF">AA106556_0360</name>
</gene>
<dbReference type="EMBL" id="BAQB01000003">
    <property type="protein sequence ID" value="GBR44238.1"/>
    <property type="molecule type" value="Genomic_DNA"/>
</dbReference>
<proteinExistence type="predicted"/>
<organism evidence="1 2">
    <name type="scientific">Neokomagataea tanensis NBRC 106556</name>
    <dbReference type="NCBI Taxonomy" id="1223519"/>
    <lineage>
        <taxon>Bacteria</taxon>
        <taxon>Pseudomonadati</taxon>
        <taxon>Pseudomonadota</taxon>
        <taxon>Alphaproteobacteria</taxon>
        <taxon>Acetobacterales</taxon>
        <taxon>Acetobacteraceae</taxon>
        <taxon>Neokomagataea</taxon>
    </lineage>
</organism>
<accession>A0ABQ0QGS4</accession>
<evidence type="ECO:0000313" key="1">
    <source>
        <dbReference type="EMBL" id="GBR44238.1"/>
    </source>
</evidence>
<keyword evidence="2" id="KW-1185">Reference proteome</keyword>
<name>A0ABQ0QGS4_9PROT</name>
<comment type="caution">
    <text evidence="1">The sequence shown here is derived from an EMBL/GenBank/DDBJ whole genome shotgun (WGS) entry which is preliminary data.</text>
</comment>
<reference evidence="1" key="1">
    <citation type="submission" date="2013-04" db="EMBL/GenBank/DDBJ databases">
        <title>The genome sequencing project of 58 acetic acid bacteria.</title>
        <authorList>
            <person name="Okamoto-Kainuma A."/>
            <person name="Ishikawa M."/>
            <person name="Umino S."/>
            <person name="Koizumi Y."/>
            <person name="Shiwa Y."/>
            <person name="Yoshikawa H."/>
            <person name="Matsutani M."/>
            <person name="Matsushita K."/>
        </authorList>
    </citation>
    <scope>NUCLEOTIDE SEQUENCE</scope>
    <source>
        <strain evidence="1">NBRC 106556</strain>
    </source>
</reference>
<dbReference type="PIRSF" id="PIRSF028438">
    <property type="entry name" value="UCP028438"/>
    <property type="match status" value="1"/>
</dbReference>
<dbReference type="InterPro" id="IPR016884">
    <property type="entry name" value="UCP028438"/>
</dbReference>
<dbReference type="RefSeq" id="WP_068173042.1">
    <property type="nucleotide sequence ID" value="NZ_BAQB01000003.1"/>
</dbReference>